<evidence type="ECO:0000313" key="2">
    <source>
        <dbReference type="Proteomes" id="UP000284842"/>
    </source>
</evidence>
<comment type="caution">
    <text evidence="1">The sequence shown here is derived from an EMBL/GenBank/DDBJ whole genome shotgun (WGS) entry which is preliminary data.</text>
</comment>
<gene>
    <name evidence="1" type="ORF">CVT24_003648</name>
</gene>
<organism evidence="1 2">
    <name type="scientific">Panaeolus cyanescens</name>
    <dbReference type="NCBI Taxonomy" id="181874"/>
    <lineage>
        <taxon>Eukaryota</taxon>
        <taxon>Fungi</taxon>
        <taxon>Dikarya</taxon>
        <taxon>Basidiomycota</taxon>
        <taxon>Agaricomycotina</taxon>
        <taxon>Agaricomycetes</taxon>
        <taxon>Agaricomycetidae</taxon>
        <taxon>Agaricales</taxon>
        <taxon>Agaricineae</taxon>
        <taxon>Galeropsidaceae</taxon>
        <taxon>Panaeolus</taxon>
    </lineage>
</organism>
<dbReference type="AlphaFoldDB" id="A0A409WMW6"/>
<sequence length="295" mass="33873">MWSKLPQPSKPHAKYFEDSQPFVIEVENKLYSVDKARLHKVCGTWNRLFNNAPDIGITGEGTKEFPMDLASFTEAQIVPFLRWLHYSTNTVSSREPHFSAEDLTEMLYVCGVWDCEAGRTFCFEGLISLQTSPVLRLRMACKHRHEAWIRPTVIEIIQSEILGAESDTEIKWSDDWMFMAPVIEAKLSIHHARRRLGAQPIMVPHSQDCKSQFCQSWWDEAWRSRITAPLFRLMNPISLAEAPVTMSAKHITMHEECRLNALAALNTMAQEFQTVENEIIAKAVESLKLRYGMST</sequence>
<evidence type="ECO:0008006" key="3">
    <source>
        <dbReference type="Google" id="ProtNLM"/>
    </source>
</evidence>
<dbReference type="EMBL" id="NHTK01005396">
    <property type="protein sequence ID" value="PPQ79845.1"/>
    <property type="molecule type" value="Genomic_DNA"/>
</dbReference>
<evidence type="ECO:0000313" key="1">
    <source>
        <dbReference type="EMBL" id="PPQ79845.1"/>
    </source>
</evidence>
<dbReference type="OrthoDB" id="2985972at2759"/>
<accession>A0A409WMW6</accession>
<protein>
    <recommendedName>
        <fullName evidence="3">BTB domain-containing protein</fullName>
    </recommendedName>
</protein>
<keyword evidence="2" id="KW-1185">Reference proteome</keyword>
<name>A0A409WMW6_9AGAR</name>
<dbReference type="Proteomes" id="UP000284842">
    <property type="component" value="Unassembled WGS sequence"/>
</dbReference>
<reference evidence="1 2" key="1">
    <citation type="journal article" date="2018" name="Evol. Lett.">
        <title>Horizontal gene cluster transfer increased hallucinogenic mushroom diversity.</title>
        <authorList>
            <person name="Reynolds H.T."/>
            <person name="Vijayakumar V."/>
            <person name="Gluck-Thaler E."/>
            <person name="Korotkin H.B."/>
            <person name="Matheny P.B."/>
            <person name="Slot J.C."/>
        </authorList>
    </citation>
    <scope>NUCLEOTIDE SEQUENCE [LARGE SCALE GENOMIC DNA]</scope>
    <source>
        <strain evidence="1 2">2629</strain>
    </source>
</reference>
<dbReference type="InParanoid" id="A0A409WMW6"/>
<proteinExistence type="predicted"/>